<name>A0A1A3CPD9_MYCAS</name>
<comment type="caution">
    <text evidence="1">The sequence shown here is derived from an EMBL/GenBank/DDBJ whole genome shotgun (WGS) entry which is preliminary data.</text>
</comment>
<accession>A0A1A3CPD9</accession>
<evidence type="ECO:0000313" key="1">
    <source>
        <dbReference type="EMBL" id="OBI88648.1"/>
    </source>
</evidence>
<protein>
    <submittedName>
        <fullName evidence="1">Uncharacterized protein</fullName>
    </submittedName>
</protein>
<sequence>MKIKHDTGYGIREFVSPKKFVANILCEKHNNDLHIADDAALAVATFLRTISLRYRNGAGEWGEYEEITVSGDDFQAWVLKLILNHVAGKAFAHQKGQFVRPFPPEAIDVLLGRAMWPRNWGLCVAGDAANKDLKINAFDRLEDVTTEWLSFQPFIHNDGWVGGGIVNLNGVGFGLTFFDPSRDNPSAFNNPGNPLRRSIQRPGYMAWENNGVQKRINFTWSDVWEHKTITYTMIRGN</sequence>
<dbReference type="Proteomes" id="UP000093795">
    <property type="component" value="Unassembled WGS sequence"/>
</dbReference>
<proteinExistence type="predicted"/>
<organism evidence="1 2">
    <name type="scientific">Mycobacterium asiaticum</name>
    <dbReference type="NCBI Taxonomy" id="1790"/>
    <lineage>
        <taxon>Bacteria</taxon>
        <taxon>Bacillati</taxon>
        <taxon>Actinomycetota</taxon>
        <taxon>Actinomycetes</taxon>
        <taxon>Mycobacteriales</taxon>
        <taxon>Mycobacteriaceae</taxon>
        <taxon>Mycobacterium</taxon>
    </lineage>
</organism>
<reference evidence="1 2" key="1">
    <citation type="submission" date="2016-06" db="EMBL/GenBank/DDBJ databases">
        <authorList>
            <person name="Kjaerup R.B."/>
            <person name="Dalgaard T.S."/>
            <person name="Juul-Madsen H.R."/>
        </authorList>
    </citation>
    <scope>NUCLEOTIDE SEQUENCE [LARGE SCALE GENOMIC DNA]</scope>
    <source>
        <strain evidence="1 2">1081914.2</strain>
    </source>
</reference>
<evidence type="ECO:0000313" key="2">
    <source>
        <dbReference type="Proteomes" id="UP000093795"/>
    </source>
</evidence>
<dbReference type="AlphaFoldDB" id="A0A1A3CPD9"/>
<gene>
    <name evidence="1" type="ORF">A9X01_14720</name>
</gene>
<dbReference type="EMBL" id="LZKQ01000070">
    <property type="protein sequence ID" value="OBI88648.1"/>
    <property type="molecule type" value="Genomic_DNA"/>
</dbReference>